<dbReference type="Pfam" id="PF02417">
    <property type="entry name" value="Chromate_transp"/>
    <property type="match status" value="2"/>
</dbReference>
<organism evidence="8 9">
    <name type="scientific">Candidatus Auribacter fodinae</name>
    <dbReference type="NCBI Taxonomy" id="2093366"/>
    <lineage>
        <taxon>Bacteria</taxon>
        <taxon>Pseudomonadati</taxon>
        <taxon>Candidatus Auribacterota</taxon>
        <taxon>Candidatus Auribacteria</taxon>
        <taxon>Candidatus Auribacterales</taxon>
        <taxon>Candidatus Auribacteraceae</taxon>
        <taxon>Candidatus Auribacter</taxon>
    </lineage>
</organism>
<feature type="transmembrane region" description="Helical" evidence="7">
    <location>
        <begin position="145"/>
        <end position="176"/>
    </location>
</feature>
<dbReference type="EMBL" id="QZJZ01000005">
    <property type="protein sequence ID" value="RJP62093.1"/>
    <property type="molecule type" value="Genomic_DNA"/>
</dbReference>
<evidence type="ECO:0000256" key="5">
    <source>
        <dbReference type="ARBA" id="ARBA00022989"/>
    </source>
</evidence>
<comment type="subcellular location">
    <subcellularLocation>
        <location evidence="1">Cell membrane</location>
        <topology evidence="1">Multi-pass membrane protein</topology>
    </subcellularLocation>
</comment>
<dbReference type="AlphaFoldDB" id="A0A3A4RHA4"/>
<keyword evidence="3" id="KW-1003">Cell membrane</keyword>
<dbReference type="NCBIfam" id="TIGR00937">
    <property type="entry name" value="2A51"/>
    <property type="match status" value="1"/>
</dbReference>
<evidence type="ECO:0000256" key="2">
    <source>
        <dbReference type="ARBA" id="ARBA00005262"/>
    </source>
</evidence>
<gene>
    <name evidence="8" type="primary">chrA</name>
    <name evidence="8" type="ORF">C4541_00740</name>
</gene>
<evidence type="ECO:0000256" key="3">
    <source>
        <dbReference type="ARBA" id="ARBA00022475"/>
    </source>
</evidence>
<dbReference type="GO" id="GO:0015109">
    <property type="term" value="F:chromate transmembrane transporter activity"/>
    <property type="evidence" value="ECO:0007669"/>
    <property type="project" value="InterPro"/>
</dbReference>
<dbReference type="PIRSF" id="PIRSF004810">
    <property type="entry name" value="ChrA"/>
    <property type="match status" value="1"/>
</dbReference>
<reference evidence="8 9" key="1">
    <citation type="journal article" date="2017" name="ISME J.">
        <title>Energy and carbon metabolisms in a deep terrestrial subsurface fluid microbial community.</title>
        <authorList>
            <person name="Momper L."/>
            <person name="Jungbluth S.P."/>
            <person name="Lee M.D."/>
            <person name="Amend J.P."/>
        </authorList>
    </citation>
    <scope>NUCLEOTIDE SEQUENCE [LARGE SCALE GENOMIC DNA]</scope>
    <source>
        <strain evidence="8">SURF_26</strain>
    </source>
</reference>
<evidence type="ECO:0000256" key="4">
    <source>
        <dbReference type="ARBA" id="ARBA00022692"/>
    </source>
</evidence>
<evidence type="ECO:0000313" key="9">
    <source>
        <dbReference type="Proteomes" id="UP000266426"/>
    </source>
</evidence>
<evidence type="ECO:0000313" key="8">
    <source>
        <dbReference type="EMBL" id="RJP62093.1"/>
    </source>
</evidence>
<evidence type="ECO:0000256" key="6">
    <source>
        <dbReference type="ARBA" id="ARBA00023136"/>
    </source>
</evidence>
<dbReference type="GO" id="GO:0005886">
    <property type="term" value="C:plasma membrane"/>
    <property type="evidence" value="ECO:0007669"/>
    <property type="project" value="UniProtKB-SubCell"/>
</dbReference>
<feature type="transmembrane region" description="Helical" evidence="7">
    <location>
        <begin position="365"/>
        <end position="384"/>
    </location>
</feature>
<dbReference type="InterPro" id="IPR003370">
    <property type="entry name" value="Chromate_transpt"/>
</dbReference>
<keyword evidence="6 7" id="KW-0472">Membrane</keyword>
<keyword evidence="5 7" id="KW-1133">Transmembrane helix</keyword>
<evidence type="ECO:0000256" key="1">
    <source>
        <dbReference type="ARBA" id="ARBA00004651"/>
    </source>
</evidence>
<feature type="transmembrane region" description="Helical" evidence="7">
    <location>
        <begin position="223"/>
        <end position="241"/>
    </location>
</feature>
<comment type="similarity">
    <text evidence="2">Belongs to the chromate ion transporter (CHR) (TC 2.A.51) family.</text>
</comment>
<feature type="transmembrane region" description="Helical" evidence="7">
    <location>
        <begin position="12"/>
        <end position="33"/>
    </location>
</feature>
<feature type="transmembrane region" description="Helical" evidence="7">
    <location>
        <begin position="116"/>
        <end position="133"/>
    </location>
</feature>
<feature type="transmembrane region" description="Helical" evidence="7">
    <location>
        <begin position="285"/>
        <end position="310"/>
    </location>
</feature>
<feature type="transmembrane region" description="Helical" evidence="7">
    <location>
        <begin position="77"/>
        <end position="104"/>
    </location>
</feature>
<keyword evidence="4 7" id="KW-0812">Transmembrane</keyword>
<dbReference type="PANTHER" id="PTHR33567:SF3">
    <property type="entry name" value="CHROMATE ION TRANSPORTER (EUROFUNG)"/>
    <property type="match status" value="1"/>
</dbReference>
<dbReference type="Proteomes" id="UP000266426">
    <property type="component" value="Unassembled WGS sequence"/>
</dbReference>
<proteinExistence type="inferred from homology"/>
<evidence type="ECO:0000256" key="7">
    <source>
        <dbReference type="SAM" id="Phobius"/>
    </source>
</evidence>
<comment type="caution">
    <text evidence="8">The sequence shown here is derived from an EMBL/GenBank/DDBJ whole genome shotgun (WGS) entry which is preliminary data.</text>
</comment>
<sequence length="387" mass="41081">MSNFKLDTLKEVALLFLKLGFIAFGGPAAHIAMMEDEVVAKRQWMTREHFLDLVGATNLIPGPNSTEMAIHCGFHRAGFLGLIIAGACFIFPAVTLTGILAYAYVKYGHLPAVEPFFYGIRPAVIAVIIGAVLKLGQKALKGWELGIIGSAVMACVLFGINEFTAILGGGLIGMVWLNLRVSPSKKGNFSLFPLPLTQLSPLAVITASAAGAAFSVSQLFLSFLKIGCILFGSGYVLIAYLEGELVERLGWLTQAQLLDAVAVGQFTPGPVLSTSTFIGYQINGIQGAVAATVGIFLPSFLFVVLLNPLIPKLRQSQWASKFLDAVNISAVGIMAAVVMQLSIAAVTNWKTALIAGLSAAIAIRYSKISAIWLVVGGSLLGYVLQLF</sequence>
<protein>
    <submittedName>
        <fullName evidence="8">Chromate efflux transporter</fullName>
    </submittedName>
</protein>
<dbReference type="PANTHER" id="PTHR33567">
    <property type="entry name" value="CHROMATE ION TRANSPORTER (EUROFUNG)"/>
    <property type="match status" value="1"/>
</dbReference>
<feature type="transmembrane region" description="Helical" evidence="7">
    <location>
        <begin position="322"/>
        <end position="345"/>
    </location>
</feature>
<accession>A0A3A4RHA4</accession>
<name>A0A3A4RHA4_9BACT</name>
<dbReference type="InterPro" id="IPR014047">
    <property type="entry name" value="Chr_Tranpt_l_chain"/>
</dbReference>
<feature type="transmembrane region" description="Helical" evidence="7">
    <location>
        <begin position="196"/>
        <end position="216"/>
    </location>
</feature>